<name>A0A4Q0M560_9SPHI</name>
<protein>
    <submittedName>
        <fullName evidence="6">FAD-dependent oxidoreductase</fullName>
    </submittedName>
</protein>
<accession>A0A4Q0M560</accession>
<keyword evidence="1" id="KW-0004">4Fe-4S</keyword>
<dbReference type="InterPro" id="IPR036188">
    <property type="entry name" value="FAD/NAD-bd_sf"/>
</dbReference>
<gene>
    <name evidence="6" type="ORF">EKH83_17295</name>
</gene>
<dbReference type="AlphaFoldDB" id="A0A4Q0M560"/>
<dbReference type="PANTHER" id="PTHR43498:SF1">
    <property type="entry name" value="COB--COM HETERODISULFIDE REDUCTASE IRON-SULFUR SUBUNIT A"/>
    <property type="match status" value="1"/>
</dbReference>
<sequence>MLYGFAPADPVEVKILIIGGSASGTASGIQAARMGVKTLIVEETNWLGGMLTSAGVSAVDGNYRLPAGIWGEFRDSLSNYYGHLDSLKTGWVSNVLFEPSVGNRIFQRICSKEKNLSIWYGTRVISAEKEKGKWNVLLEVNGEKRKITASILVDATELGDIAKLCGAAYDIGMESRNSTGESVAPLEENDIIQDLTYVAILKDYGKDVSIPRPEGYDSTLFACACQSHLCSSSKKQVKLWDKGEMIAYGKLPNQKYMINWPIEGNDYYLNLIEMNPVERNEALKKARNFTMCFLYYLQKELGFKTLGLADDEYPTKDRLPLIPYHRESRRIHGKVRFSLNYITNPYNQTYNLYRTTIAVGDYPVDHHHSRYSGSERLPDLHFYPVPSYGLPLGTLIPKEVKGLIVAEKSISVSNVVNGTTRLQPVVLQIGQAAGALAALAVRNKCDAEDVSVRAVQKEILAAGGFLMPYLDVPREHILFPVYQRIGATGILRGTGKNAGWANETWFNADSALKTSDLKGLKEVFPTAQIDSAGNIPVTLKDAITLIVDIAYKEHIKLPGDIYARAREVYVKFGLGEFNIHTPIKRGAFAVLIDQILNPFAKPVDLYGSFKQDLNGIENEKPKKFY</sequence>
<organism evidence="6 7">
    <name type="scientific">Arcticibacter tournemirensis</name>
    <dbReference type="NCBI Taxonomy" id="699437"/>
    <lineage>
        <taxon>Bacteria</taxon>
        <taxon>Pseudomonadati</taxon>
        <taxon>Bacteroidota</taxon>
        <taxon>Sphingobacteriia</taxon>
        <taxon>Sphingobacteriales</taxon>
        <taxon>Sphingobacteriaceae</taxon>
        <taxon>Arcticibacter</taxon>
    </lineage>
</organism>
<dbReference type="GO" id="GO:0051539">
    <property type="term" value="F:4 iron, 4 sulfur cluster binding"/>
    <property type="evidence" value="ECO:0007669"/>
    <property type="project" value="UniProtKB-KW"/>
</dbReference>
<dbReference type="SUPFAM" id="SSF51905">
    <property type="entry name" value="FAD/NAD(P)-binding domain"/>
    <property type="match status" value="1"/>
</dbReference>
<reference evidence="6 7" key="1">
    <citation type="submission" date="2018-12" db="EMBL/GenBank/DDBJ databases">
        <title>The Draft Genome Sequence of the Soil Bacterium Pedobacter tournemirensis R1.</title>
        <authorList>
            <person name="He J."/>
        </authorList>
    </citation>
    <scope>NUCLEOTIDE SEQUENCE [LARGE SCALE GENOMIC DNA]</scope>
    <source>
        <strain evidence="6 7">R1</strain>
    </source>
</reference>
<keyword evidence="4" id="KW-0408">Iron</keyword>
<dbReference type="Proteomes" id="UP000290848">
    <property type="component" value="Unassembled WGS sequence"/>
</dbReference>
<keyword evidence="3" id="KW-0560">Oxidoreductase</keyword>
<keyword evidence="5" id="KW-0411">Iron-sulfur</keyword>
<evidence type="ECO:0000256" key="2">
    <source>
        <dbReference type="ARBA" id="ARBA00022723"/>
    </source>
</evidence>
<dbReference type="GO" id="GO:0046872">
    <property type="term" value="F:metal ion binding"/>
    <property type="evidence" value="ECO:0007669"/>
    <property type="project" value="UniProtKB-KW"/>
</dbReference>
<comment type="caution">
    <text evidence="6">The sequence shown here is derived from an EMBL/GenBank/DDBJ whole genome shotgun (WGS) entry which is preliminary data.</text>
</comment>
<proteinExistence type="predicted"/>
<dbReference type="Gene3D" id="3.50.50.60">
    <property type="entry name" value="FAD/NAD(P)-binding domain"/>
    <property type="match status" value="1"/>
</dbReference>
<dbReference type="GO" id="GO:0016491">
    <property type="term" value="F:oxidoreductase activity"/>
    <property type="evidence" value="ECO:0007669"/>
    <property type="project" value="UniProtKB-KW"/>
</dbReference>
<evidence type="ECO:0000256" key="4">
    <source>
        <dbReference type="ARBA" id="ARBA00023004"/>
    </source>
</evidence>
<dbReference type="PANTHER" id="PTHR43498">
    <property type="entry name" value="FERREDOXIN:COB-COM HETERODISULFIDE REDUCTASE SUBUNIT A"/>
    <property type="match status" value="1"/>
</dbReference>
<dbReference type="InterPro" id="IPR039650">
    <property type="entry name" value="HdrA-like"/>
</dbReference>
<keyword evidence="2" id="KW-0479">Metal-binding</keyword>
<dbReference type="Pfam" id="PF12831">
    <property type="entry name" value="FAD_oxidored"/>
    <property type="match status" value="1"/>
</dbReference>
<dbReference type="EMBL" id="RXOC01000013">
    <property type="protein sequence ID" value="RXF68065.1"/>
    <property type="molecule type" value="Genomic_DNA"/>
</dbReference>
<evidence type="ECO:0000256" key="5">
    <source>
        <dbReference type="ARBA" id="ARBA00023014"/>
    </source>
</evidence>
<evidence type="ECO:0000313" key="7">
    <source>
        <dbReference type="Proteomes" id="UP000290848"/>
    </source>
</evidence>
<evidence type="ECO:0000313" key="6">
    <source>
        <dbReference type="EMBL" id="RXF68065.1"/>
    </source>
</evidence>
<evidence type="ECO:0000256" key="1">
    <source>
        <dbReference type="ARBA" id="ARBA00022485"/>
    </source>
</evidence>
<evidence type="ECO:0000256" key="3">
    <source>
        <dbReference type="ARBA" id="ARBA00023002"/>
    </source>
</evidence>